<feature type="region of interest" description="Disordered" evidence="1">
    <location>
        <begin position="483"/>
        <end position="682"/>
    </location>
</feature>
<feature type="compositionally biased region" description="Polar residues" evidence="1">
    <location>
        <begin position="744"/>
        <end position="753"/>
    </location>
</feature>
<proteinExistence type="predicted"/>
<dbReference type="OrthoDB" id="2646484at2759"/>
<reference evidence="2 3" key="1">
    <citation type="submission" date="2019-02" db="EMBL/GenBank/DDBJ databases">
        <title>Genome sequencing of the rare red list fungi Dentipellis fragilis.</title>
        <authorList>
            <person name="Buettner E."/>
            <person name="Kellner H."/>
        </authorList>
    </citation>
    <scope>NUCLEOTIDE SEQUENCE [LARGE SCALE GENOMIC DNA]</scope>
    <source>
        <strain evidence="2 3">DSM 105465</strain>
    </source>
</reference>
<keyword evidence="3" id="KW-1185">Reference proteome</keyword>
<feature type="compositionally biased region" description="Polar residues" evidence="1">
    <location>
        <begin position="516"/>
        <end position="529"/>
    </location>
</feature>
<protein>
    <submittedName>
        <fullName evidence="2">Uncharacterized protein</fullName>
    </submittedName>
</protein>
<feature type="compositionally biased region" description="Polar residues" evidence="1">
    <location>
        <begin position="642"/>
        <end position="656"/>
    </location>
</feature>
<evidence type="ECO:0000313" key="3">
    <source>
        <dbReference type="Proteomes" id="UP000298327"/>
    </source>
</evidence>
<comment type="caution">
    <text evidence="2">The sequence shown here is derived from an EMBL/GenBank/DDBJ whole genome shotgun (WGS) entry which is preliminary data.</text>
</comment>
<evidence type="ECO:0000313" key="2">
    <source>
        <dbReference type="EMBL" id="TFY71543.1"/>
    </source>
</evidence>
<sequence length="852" mass="90975">MTTSGWLDCSLSSAESSFLVSGLLCPSASLGSLDINVISGFERYVSLLSNSPSLGSLCTVSSISPSDIPAFPFVKKEQPPLLLVPWESSLVLPKAGKHRRPCQNVLITSPTPPRLMRMPYVKRRISNWTTLTCGVEPPDVVPWSSTLEAPSPLWIPEGSCFPPEYLRERLAENHGFCYDSLPPSFDNDEICELWVNDDFHPQRRLRRRASHNPTYSHREALVLDTEIHVNTNGRVRRWSMSAPASYMNAELIERRLEMQRLEAYMRDDVHRIDVTLAQLGEEMDHLAAGNVPEIKVSTSTTTVPVSVASAAMFTRAAAPQASVAPLAVRRGQKVPAPLSLKQAKQAEAPEVLSYPGIPTAFLGTPKEYSQEVSLATAGTSDGGSAMDVGDMIGNLKSQLDSIKPRTPMDLRVEENISPWSPASSAGALSQDDWAFAQDLLAQYGDPMPAALSAKMPAKNAAKAPAKTPTKTPVKIPVHAKIPTKTPAKTPAKTPNKPQRAARISEPPSTKIGGTAANASNKQRLSTPVTVSRHATKAAPATRMSALKSRNGTPARLPQGGLSQKKPLGSAARSSLAPTTPRDVTGPKGRPRSSMTPALSVPRWSSIIASPVTPITPSPIPGASAAPGGAPRGILKHAKSVRFASSSTGDVPPSSLSKPPATPPRSALKQASPPKQPSPLWMSFSGEEASPVIAPTMALSARVARKSIAVENPGRRDRAVIAPDRRKSCHLPAPSSLEMAASVLTPANGSTQVTLMPPLGPEDPRAVSPVSPTPPGKGPTKSRSLRLRKSLPLLSGNKENRSVVSRFSLATPKQRASKDENSARRASTSEADSGSRKTRRGTPLKAIFQRLKA</sequence>
<dbReference type="AlphaFoldDB" id="A0A4Y9ZCJ1"/>
<feature type="compositionally biased region" description="Basic and acidic residues" evidence="1">
    <location>
        <begin position="712"/>
        <end position="725"/>
    </location>
</feature>
<dbReference type="EMBL" id="SEOQ01000047">
    <property type="protein sequence ID" value="TFY71543.1"/>
    <property type="molecule type" value="Genomic_DNA"/>
</dbReference>
<gene>
    <name evidence="2" type="ORF">EVG20_g1465</name>
</gene>
<organism evidence="2 3">
    <name type="scientific">Dentipellis fragilis</name>
    <dbReference type="NCBI Taxonomy" id="205917"/>
    <lineage>
        <taxon>Eukaryota</taxon>
        <taxon>Fungi</taxon>
        <taxon>Dikarya</taxon>
        <taxon>Basidiomycota</taxon>
        <taxon>Agaricomycotina</taxon>
        <taxon>Agaricomycetes</taxon>
        <taxon>Russulales</taxon>
        <taxon>Hericiaceae</taxon>
        <taxon>Dentipellis</taxon>
    </lineage>
</organism>
<dbReference type="Proteomes" id="UP000298327">
    <property type="component" value="Unassembled WGS sequence"/>
</dbReference>
<feature type="region of interest" description="Disordered" evidence="1">
    <location>
        <begin position="710"/>
        <end position="852"/>
    </location>
</feature>
<evidence type="ECO:0000256" key="1">
    <source>
        <dbReference type="SAM" id="MobiDB-lite"/>
    </source>
</evidence>
<name>A0A4Y9ZCJ1_9AGAM</name>
<accession>A0A4Y9ZCJ1</accession>
<feature type="compositionally biased region" description="Low complexity" evidence="1">
    <location>
        <begin position="483"/>
        <end position="497"/>
    </location>
</feature>